<protein>
    <submittedName>
        <fullName evidence="1">Uncharacterized protein</fullName>
    </submittedName>
</protein>
<reference evidence="1" key="1">
    <citation type="journal article" date="2021" name="Proc. Natl. Acad. Sci. U.S.A.">
        <title>A Catalog of Tens of Thousands of Viruses from Human Metagenomes Reveals Hidden Associations with Chronic Diseases.</title>
        <authorList>
            <person name="Tisza M.J."/>
            <person name="Buck C.B."/>
        </authorList>
    </citation>
    <scope>NUCLEOTIDE SEQUENCE</scope>
    <source>
        <strain evidence="1">CtvxP16</strain>
    </source>
</reference>
<organism evidence="1">
    <name type="scientific">Myoviridae sp. ctvxP16</name>
    <dbReference type="NCBI Taxonomy" id="2825205"/>
    <lineage>
        <taxon>Viruses</taxon>
        <taxon>Duplodnaviria</taxon>
        <taxon>Heunggongvirae</taxon>
        <taxon>Uroviricota</taxon>
        <taxon>Caudoviricetes</taxon>
    </lineage>
</organism>
<proteinExistence type="predicted"/>
<dbReference type="EMBL" id="BK016138">
    <property type="protein sequence ID" value="DAF97924.1"/>
    <property type="molecule type" value="Genomic_DNA"/>
</dbReference>
<name>A0A8S5UU13_9CAUD</name>
<sequence length="100" mass="11852">MTKHNKLRQIEITEAIEAAEHRKQIRAYQCHYCAHCDEYNGVQTPCELGINPDAHNQAAKCRKEFVQYEYYDRQAQVTRAIEIPAECYDRRYKDAQEDVE</sequence>
<accession>A0A8S5UU13</accession>
<evidence type="ECO:0000313" key="1">
    <source>
        <dbReference type="EMBL" id="DAF97924.1"/>
    </source>
</evidence>